<dbReference type="GO" id="GO:0004322">
    <property type="term" value="F:ferroxidase activity"/>
    <property type="evidence" value="ECO:0007669"/>
    <property type="project" value="TreeGrafter"/>
</dbReference>
<keyword evidence="3" id="KW-0408">Iron</keyword>
<gene>
    <name evidence="5" type="ORF">THRCLA_03728</name>
</gene>
<accession>A0A1W0A127</accession>
<dbReference type="InterPro" id="IPR036524">
    <property type="entry name" value="Frataxin/CyaY_sf"/>
</dbReference>
<dbReference type="PANTHER" id="PTHR16821">
    <property type="entry name" value="FRATAXIN"/>
    <property type="match status" value="1"/>
</dbReference>
<dbReference type="Proteomes" id="UP000243217">
    <property type="component" value="Unassembled WGS sequence"/>
</dbReference>
<keyword evidence="2" id="KW-0410">Iron transport</keyword>
<evidence type="ECO:0000256" key="1">
    <source>
        <dbReference type="ARBA" id="ARBA00008183"/>
    </source>
</evidence>
<sequence length="468" mass="53964">MSARELQRIRSREHSRRHRQRVKDNIKALTDLVKKLEEHIERLKKPSTAHNLEKYRQLLGAAEAYEHCNDMLRLNLLSKQTMLLEIMSKMPPVPERPHIYDTTFLLARIAKVIQSINSVNDLPNHPEAIRMELQNWVLYASTQHDPHHVWYQAEKIIPYHDVNAVVDLIWQTYTDSGRFLSLFEAFRRHSVLFLHADSFVVLRLEIEAIIPHRRIRPVVLHQICFRSKDASTGQANIYYMGFSPETMEISSNVGVIRCIPLGNRNYNHQLVGSYRLESTEPVEADGLMKMQLFMLCRWQILQDKNSLLHIKRMLHAIARRGVQAMALRGPLLASRIVAAPAPLNVAMHRCMSSVPDMPESEFHNLTDVVLTDILELMDGIEAVLPDADITLAQGVLTINLGEDGTWVLNKQAPNRQIWWSSPVSGPKRFEYDGRLKKWFNTREKEQELVELLMAEVEDITGIVVYTGN</sequence>
<dbReference type="Pfam" id="PF01491">
    <property type="entry name" value="Frataxin_Cyay"/>
    <property type="match status" value="1"/>
</dbReference>
<dbReference type="GO" id="GO:0006879">
    <property type="term" value="P:intracellular iron ion homeostasis"/>
    <property type="evidence" value="ECO:0007669"/>
    <property type="project" value="TreeGrafter"/>
</dbReference>
<evidence type="ECO:0000256" key="2">
    <source>
        <dbReference type="ARBA" id="ARBA00022496"/>
    </source>
</evidence>
<feature type="region of interest" description="Disordered" evidence="4">
    <location>
        <begin position="1"/>
        <end position="21"/>
    </location>
</feature>
<organism evidence="5 6">
    <name type="scientific">Thraustotheca clavata</name>
    <dbReference type="NCBI Taxonomy" id="74557"/>
    <lineage>
        <taxon>Eukaryota</taxon>
        <taxon>Sar</taxon>
        <taxon>Stramenopiles</taxon>
        <taxon>Oomycota</taxon>
        <taxon>Saprolegniomycetes</taxon>
        <taxon>Saprolegniales</taxon>
        <taxon>Achlyaceae</taxon>
        <taxon>Thraustotheca</taxon>
    </lineage>
</organism>
<evidence type="ECO:0008006" key="7">
    <source>
        <dbReference type="Google" id="ProtNLM"/>
    </source>
</evidence>
<evidence type="ECO:0000313" key="6">
    <source>
        <dbReference type="Proteomes" id="UP000243217"/>
    </source>
</evidence>
<dbReference type="PROSITE" id="PS50810">
    <property type="entry name" value="FRATAXIN_2"/>
    <property type="match status" value="1"/>
</dbReference>
<dbReference type="Gene3D" id="3.30.920.10">
    <property type="entry name" value="Frataxin/CyaY"/>
    <property type="match status" value="1"/>
</dbReference>
<dbReference type="InterPro" id="IPR020895">
    <property type="entry name" value="Frataxin_CS"/>
</dbReference>
<dbReference type="AlphaFoldDB" id="A0A1W0A127"/>
<dbReference type="GO" id="GO:0005739">
    <property type="term" value="C:mitochondrion"/>
    <property type="evidence" value="ECO:0007669"/>
    <property type="project" value="TreeGrafter"/>
</dbReference>
<dbReference type="SUPFAM" id="SSF55387">
    <property type="entry name" value="Frataxin/Nqo15-like"/>
    <property type="match status" value="1"/>
</dbReference>
<dbReference type="GO" id="GO:0051537">
    <property type="term" value="F:2 iron, 2 sulfur cluster binding"/>
    <property type="evidence" value="ECO:0007669"/>
    <property type="project" value="TreeGrafter"/>
</dbReference>
<dbReference type="PANTHER" id="PTHR16821:SF2">
    <property type="entry name" value="FRATAXIN, MITOCHONDRIAL"/>
    <property type="match status" value="1"/>
</dbReference>
<dbReference type="GO" id="GO:0034986">
    <property type="term" value="F:iron chaperone activity"/>
    <property type="evidence" value="ECO:0007669"/>
    <property type="project" value="TreeGrafter"/>
</dbReference>
<feature type="compositionally biased region" description="Basic and acidic residues" evidence="4">
    <location>
        <begin position="1"/>
        <end position="12"/>
    </location>
</feature>
<dbReference type="SMART" id="SM01219">
    <property type="entry name" value="Frataxin_Cyay"/>
    <property type="match status" value="1"/>
</dbReference>
<protein>
    <recommendedName>
        <fullName evidence="7">Ferroxidase</fullName>
    </recommendedName>
</protein>
<dbReference type="PROSITE" id="PS01344">
    <property type="entry name" value="FRATAXIN_1"/>
    <property type="match status" value="1"/>
</dbReference>
<dbReference type="GO" id="GO:0008199">
    <property type="term" value="F:ferric iron binding"/>
    <property type="evidence" value="ECO:0007669"/>
    <property type="project" value="InterPro"/>
</dbReference>
<keyword evidence="6" id="KW-1185">Reference proteome</keyword>
<evidence type="ECO:0000313" key="5">
    <source>
        <dbReference type="EMBL" id="OQS03992.1"/>
    </source>
</evidence>
<dbReference type="STRING" id="74557.A0A1W0A127"/>
<keyword evidence="2" id="KW-0813">Transport</keyword>
<proteinExistence type="inferred from homology"/>
<dbReference type="GO" id="GO:0006826">
    <property type="term" value="P:iron ion transport"/>
    <property type="evidence" value="ECO:0007669"/>
    <property type="project" value="UniProtKB-KW"/>
</dbReference>
<dbReference type="NCBIfam" id="TIGR03421">
    <property type="entry name" value="FeS_CyaY"/>
    <property type="match status" value="1"/>
</dbReference>
<dbReference type="GO" id="GO:0008198">
    <property type="term" value="F:ferrous iron binding"/>
    <property type="evidence" value="ECO:0007669"/>
    <property type="project" value="TreeGrafter"/>
</dbReference>
<comment type="caution">
    <text evidence="5">The sequence shown here is derived from an EMBL/GenBank/DDBJ whole genome shotgun (WGS) entry which is preliminary data.</text>
</comment>
<dbReference type="EMBL" id="JNBS01000701">
    <property type="protein sequence ID" value="OQS03992.1"/>
    <property type="molecule type" value="Genomic_DNA"/>
</dbReference>
<reference evidence="5 6" key="1">
    <citation type="journal article" date="2014" name="Genome Biol. Evol.">
        <title>The secreted proteins of Achlya hypogyna and Thraustotheca clavata identify the ancestral oomycete secretome and reveal gene acquisitions by horizontal gene transfer.</title>
        <authorList>
            <person name="Misner I."/>
            <person name="Blouin N."/>
            <person name="Leonard G."/>
            <person name="Richards T.A."/>
            <person name="Lane C.E."/>
        </authorList>
    </citation>
    <scope>NUCLEOTIDE SEQUENCE [LARGE SCALE GENOMIC DNA]</scope>
    <source>
        <strain evidence="5 6">ATCC 34112</strain>
    </source>
</reference>
<evidence type="ECO:0000256" key="4">
    <source>
        <dbReference type="SAM" id="MobiDB-lite"/>
    </source>
</evidence>
<keyword evidence="2" id="KW-0406">Ion transport</keyword>
<name>A0A1W0A127_9STRA</name>
<comment type="similarity">
    <text evidence="1">Belongs to the frataxin family.</text>
</comment>
<evidence type="ECO:0000256" key="3">
    <source>
        <dbReference type="ARBA" id="ARBA00023004"/>
    </source>
</evidence>
<dbReference type="InterPro" id="IPR002908">
    <property type="entry name" value="Frataxin/CyaY"/>
</dbReference>
<dbReference type="GO" id="GO:0016226">
    <property type="term" value="P:iron-sulfur cluster assembly"/>
    <property type="evidence" value="ECO:0007669"/>
    <property type="project" value="InterPro"/>
</dbReference>
<dbReference type="OrthoDB" id="72104at2759"/>